<dbReference type="Pfam" id="PF13855">
    <property type="entry name" value="LRR_8"/>
    <property type="match status" value="2"/>
</dbReference>
<proteinExistence type="inferred from homology"/>
<keyword evidence="6" id="KW-0677">Repeat</keyword>
<keyword evidence="3" id="KW-0433">Leucine-rich repeat</keyword>
<dbReference type="Pfam" id="PF01463">
    <property type="entry name" value="LRRCT"/>
    <property type="match status" value="1"/>
</dbReference>
<feature type="transmembrane region" description="Helical" evidence="11">
    <location>
        <begin position="769"/>
        <end position="792"/>
    </location>
</feature>
<dbReference type="PANTHER" id="PTHR24365">
    <property type="entry name" value="TOLL-LIKE RECEPTOR"/>
    <property type="match status" value="1"/>
</dbReference>
<keyword evidence="7 11" id="KW-1133">Transmembrane helix</keyword>
<evidence type="ECO:0000256" key="10">
    <source>
        <dbReference type="ARBA" id="ARBA00023180"/>
    </source>
</evidence>
<accession>A0ABR3H1I1</accession>
<evidence type="ECO:0000256" key="11">
    <source>
        <dbReference type="SAM" id="Phobius"/>
    </source>
</evidence>
<feature type="signal peptide" evidence="12">
    <location>
        <begin position="1"/>
        <end position="17"/>
    </location>
</feature>
<reference evidence="14 15" key="1">
    <citation type="submission" date="2024-06" db="EMBL/GenBank/DDBJ databases">
        <title>A chromosome-level genome assembly of beet webworm, Loxostege sticticalis.</title>
        <authorList>
            <person name="Zhang Y."/>
        </authorList>
    </citation>
    <scope>NUCLEOTIDE SEQUENCE [LARGE SCALE GENOMIC DNA]</scope>
    <source>
        <strain evidence="14">AQ026</strain>
        <tissue evidence="14">Whole body</tissue>
    </source>
</reference>
<dbReference type="SMART" id="SM00369">
    <property type="entry name" value="LRR_TYP"/>
    <property type="match status" value="10"/>
</dbReference>
<evidence type="ECO:0000256" key="4">
    <source>
        <dbReference type="ARBA" id="ARBA00022692"/>
    </source>
</evidence>
<keyword evidence="4 11" id="KW-0812">Transmembrane</keyword>
<comment type="similarity">
    <text evidence="2">Belongs to the Toll-like receptor family.</text>
</comment>
<evidence type="ECO:0000256" key="7">
    <source>
        <dbReference type="ARBA" id="ARBA00022989"/>
    </source>
</evidence>
<dbReference type="Pfam" id="PF00560">
    <property type="entry name" value="LRR_1"/>
    <property type="match status" value="1"/>
</dbReference>
<evidence type="ECO:0000256" key="2">
    <source>
        <dbReference type="ARBA" id="ARBA00009634"/>
    </source>
</evidence>
<evidence type="ECO:0000313" key="15">
    <source>
        <dbReference type="Proteomes" id="UP001549920"/>
    </source>
</evidence>
<evidence type="ECO:0000256" key="6">
    <source>
        <dbReference type="ARBA" id="ARBA00022737"/>
    </source>
</evidence>
<dbReference type="Gene3D" id="3.80.10.10">
    <property type="entry name" value="Ribonuclease Inhibitor"/>
    <property type="match status" value="4"/>
</dbReference>
<evidence type="ECO:0000256" key="8">
    <source>
        <dbReference type="ARBA" id="ARBA00023136"/>
    </source>
</evidence>
<dbReference type="SMART" id="SM00082">
    <property type="entry name" value="LRRCT"/>
    <property type="match status" value="2"/>
</dbReference>
<dbReference type="PRINTS" id="PR01537">
    <property type="entry name" value="INTRLKN1R1F"/>
</dbReference>
<dbReference type="InterPro" id="IPR001611">
    <property type="entry name" value="Leu-rich_rpt"/>
</dbReference>
<name>A0ABR3H1I1_LOXSC</name>
<keyword evidence="15" id="KW-1185">Reference proteome</keyword>
<dbReference type="Gene3D" id="3.40.50.10140">
    <property type="entry name" value="Toll/interleukin-1 receptor homology (TIR) domain"/>
    <property type="match status" value="1"/>
</dbReference>
<dbReference type="Pfam" id="PF01582">
    <property type="entry name" value="TIR"/>
    <property type="match status" value="1"/>
</dbReference>
<feature type="chain" id="PRO_5045791286" description="TIR domain-containing protein" evidence="12">
    <location>
        <begin position="18"/>
        <end position="995"/>
    </location>
</feature>
<dbReference type="InterPro" id="IPR035897">
    <property type="entry name" value="Toll_tir_struct_dom_sf"/>
</dbReference>
<sequence length="995" mass="110659">MLVATLLALVLTARALATECPASCDCGAGEGGAEREYICRQEGVVYQVNGLPNSFAKIHCESNNIDWTTIPFFPYSSNGTLESLTLSNCQLPSTFASVLANLGANDVRALTLTGAAGELGAEHVKGLSSVENIMMIYADDQTRIPYDVFAALPALRDFRIRGARLQLEENGGDNGPSAHPALRSVELASSGIADVPPGAFMRIRHVKKLYLWGNKIENFTSESFRGLDNLDTLDFTGNPVSSLPSRAFTAAPRLRSLTLVATRLAHAPTDAFEGLNELEEILFKFGRGSVKFSPRALASLPALKKLTFDRTPLDSLPHDLLDGSTALEELTIKSTGLKTLPDGLFKTQQRIQQLDLSGNLIKKLDSKIFWPLKGMKELNLDENNIEEFPTQLFSGLENLTSVTANRNGLKYIADDAFQGATSLEFLSLNDNQLTLKPKDGPTNEYLDLDEPSPFQTLVNLKELHLQGNAISDIFSDWKWRLITNLRKLDLSRNNFTYLSKADLQFLAYNLEIDLRQNHITTIDVQPYIAGLPVDEGPREETKSVMLLDNNPFRCDCEIYMFIRRLHGAKRLTAEPKLDIGNARCASPPSFAGELVKDVSSSALTCSLRPQDCPANCTCDFRPATLSLELDCDAEPSKYPDPENHGLRTTKLRLRSIQSLTLPPHVVSLNLSGIGLTESPLLNLQDIKDLDVDLSGNLLTAAPVELLQANLTLHLARNPFACDCSHFDDVLLLQHYKSNIFDADNVTCSGGGSPWHMNAARLCDFRRATIIGGTLAALGIIAAFVAVFSYRYILEIKVYLFNRGWCQSLITEDELDKDAEYDAFVSFSEKDAKWVSEELLPKLEGAPNNFKLCVHYRDWVLGDMIPAQIARSVEQSRRTIVVLSENFLKSTWAQLEFRAANIRAQRERRARVLVIILGEVPDCEEMDAELRAYLSTNTYLKWGDRLFWERLKYAMPHKRRGQLNEVYVADKLKRGGLDARLNANGKIVNDAAQQRF</sequence>
<evidence type="ECO:0000256" key="1">
    <source>
        <dbReference type="ARBA" id="ARBA00004479"/>
    </source>
</evidence>
<comment type="subcellular location">
    <subcellularLocation>
        <location evidence="1">Membrane</location>
        <topology evidence="1">Single-pass type I membrane protein</topology>
    </subcellularLocation>
</comment>
<organism evidence="14 15">
    <name type="scientific">Loxostege sticticalis</name>
    <name type="common">Beet webworm moth</name>
    <dbReference type="NCBI Taxonomy" id="481309"/>
    <lineage>
        <taxon>Eukaryota</taxon>
        <taxon>Metazoa</taxon>
        <taxon>Ecdysozoa</taxon>
        <taxon>Arthropoda</taxon>
        <taxon>Hexapoda</taxon>
        <taxon>Insecta</taxon>
        <taxon>Pterygota</taxon>
        <taxon>Neoptera</taxon>
        <taxon>Endopterygota</taxon>
        <taxon>Lepidoptera</taxon>
        <taxon>Glossata</taxon>
        <taxon>Ditrysia</taxon>
        <taxon>Pyraloidea</taxon>
        <taxon>Crambidae</taxon>
        <taxon>Pyraustinae</taxon>
        <taxon>Loxostege</taxon>
    </lineage>
</organism>
<dbReference type="PANTHER" id="PTHR24365:SF541">
    <property type="entry name" value="PROTEIN TOLL-RELATED"/>
    <property type="match status" value="1"/>
</dbReference>
<evidence type="ECO:0000256" key="12">
    <source>
        <dbReference type="SAM" id="SignalP"/>
    </source>
</evidence>
<evidence type="ECO:0000256" key="9">
    <source>
        <dbReference type="ARBA" id="ARBA00023170"/>
    </source>
</evidence>
<protein>
    <recommendedName>
        <fullName evidence="13">TIR domain-containing protein</fullName>
    </recommendedName>
</protein>
<dbReference type="InterPro" id="IPR000157">
    <property type="entry name" value="TIR_dom"/>
</dbReference>
<dbReference type="InterPro" id="IPR003591">
    <property type="entry name" value="Leu-rich_rpt_typical-subtyp"/>
</dbReference>
<dbReference type="SUPFAM" id="SSF52200">
    <property type="entry name" value="Toll/Interleukin receptor TIR domain"/>
    <property type="match status" value="1"/>
</dbReference>
<comment type="caution">
    <text evidence="14">The sequence shown here is derived from an EMBL/GenBank/DDBJ whole genome shotgun (WGS) entry which is preliminary data.</text>
</comment>
<evidence type="ECO:0000313" key="14">
    <source>
        <dbReference type="EMBL" id="KAL0858663.1"/>
    </source>
</evidence>
<dbReference type="SMART" id="SM00255">
    <property type="entry name" value="TIR"/>
    <property type="match status" value="1"/>
</dbReference>
<evidence type="ECO:0000259" key="13">
    <source>
        <dbReference type="PROSITE" id="PS50104"/>
    </source>
</evidence>
<keyword evidence="8 11" id="KW-0472">Membrane</keyword>
<keyword evidence="10" id="KW-0325">Glycoprotein</keyword>
<dbReference type="SUPFAM" id="SSF52058">
    <property type="entry name" value="L domain-like"/>
    <property type="match status" value="2"/>
</dbReference>
<evidence type="ECO:0000256" key="3">
    <source>
        <dbReference type="ARBA" id="ARBA00022614"/>
    </source>
</evidence>
<evidence type="ECO:0000256" key="5">
    <source>
        <dbReference type="ARBA" id="ARBA00022729"/>
    </source>
</evidence>
<gene>
    <name evidence="14" type="ORF">ABMA27_012487</name>
</gene>
<keyword evidence="9" id="KW-0675">Receptor</keyword>
<dbReference type="EMBL" id="JBEUOH010000030">
    <property type="protein sequence ID" value="KAL0858663.1"/>
    <property type="molecule type" value="Genomic_DNA"/>
</dbReference>
<keyword evidence="5 12" id="KW-0732">Signal</keyword>
<dbReference type="PROSITE" id="PS51450">
    <property type="entry name" value="LRR"/>
    <property type="match status" value="2"/>
</dbReference>
<dbReference type="InterPro" id="IPR032675">
    <property type="entry name" value="LRR_dom_sf"/>
</dbReference>
<dbReference type="PROSITE" id="PS50104">
    <property type="entry name" value="TIR"/>
    <property type="match status" value="1"/>
</dbReference>
<dbReference type="InterPro" id="IPR000483">
    <property type="entry name" value="Cys-rich_flank_reg_C"/>
</dbReference>
<dbReference type="Proteomes" id="UP001549920">
    <property type="component" value="Unassembled WGS sequence"/>
</dbReference>
<feature type="domain" description="TIR" evidence="13">
    <location>
        <begin position="818"/>
        <end position="954"/>
    </location>
</feature>